<name>A0ACB9BVT3_9ASTR</name>
<protein>
    <submittedName>
        <fullName evidence="1">Uncharacterized protein</fullName>
    </submittedName>
</protein>
<evidence type="ECO:0000313" key="1">
    <source>
        <dbReference type="EMBL" id="KAI3726110.1"/>
    </source>
</evidence>
<gene>
    <name evidence="1" type="ORF">L1987_65907</name>
</gene>
<sequence>MLELHFAVPMAGAIICTLNTRLDSRMLSTHIIHLKAKILFVDHQLLQLAKEAITLLNNTETKPPLLVTIPKLDSFSPSILVHKYDYESLIQETGDTKFSIVHPHDECDPISLNYTSGTTSRPKGVDYFLI</sequence>
<organism evidence="1 2">
    <name type="scientific">Smallanthus sonchifolius</name>
    <dbReference type="NCBI Taxonomy" id="185202"/>
    <lineage>
        <taxon>Eukaryota</taxon>
        <taxon>Viridiplantae</taxon>
        <taxon>Streptophyta</taxon>
        <taxon>Embryophyta</taxon>
        <taxon>Tracheophyta</taxon>
        <taxon>Spermatophyta</taxon>
        <taxon>Magnoliopsida</taxon>
        <taxon>eudicotyledons</taxon>
        <taxon>Gunneridae</taxon>
        <taxon>Pentapetalae</taxon>
        <taxon>asterids</taxon>
        <taxon>campanulids</taxon>
        <taxon>Asterales</taxon>
        <taxon>Asteraceae</taxon>
        <taxon>Asteroideae</taxon>
        <taxon>Heliantheae alliance</taxon>
        <taxon>Millerieae</taxon>
        <taxon>Smallanthus</taxon>
    </lineage>
</organism>
<keyword evidence="2" id="KW-1185">Reference proteome</keyword>
<comment type="caution">
    <text evidence="1">The sequence shown here is derived from an EMBL/GenBank/DDBJ whole genome shotgun (WGS) entry which is preliminary data.</text>
</comment>
<proteinExistence type="predicted"/>
<accession>A0ACB9BVT3</accession>
<reference evidence="1 2" key="2">
    <citation type="journal article" date="2022" name="Mol. Ecol. Resour.">
        <title>The genomes of chicory, endive, great burdock and yacon provide insights into Asteraceae paleo-polyploidization history and plant inulin production.</title>
        <authorList>
            <person name="Fan W."/>
            <person name="Wang S."/>
            <person name="Wang H."/>
            <person name="Wang A."/>
            <person name="Jiang F."/>
            <person name="Liu H."/>
            <person name="Zhao H."/>
            <person name="Xu D."/>
            <person name="Zhang Y."/>
        </authorList>
    </citation>
    <scope>NUCLEOTIDE SEQUENCE [LARGE SCALE GENOMIC DNA]</scope>
    <source>
        <strain evidence="2">cv. Yunnan</strain>
        <tissue evidence="1">Leaves</tissue>
    </source>
</reference>
<dbReference type="EMBL" id="CM042039">
    <property type="protein sequence ID" value="KAI3726110.1"/>
    <property type="molecule type" value="Genomic_DNA"/>
</dbReference>
<reference evidence="2" key="1">
    <citation type="journal article" date="2022" name="Mol. Ecol. Resour.">
        <title>The genomes of chicory, endive, great burdock and yacon provide insights into Asteraceae palaeo-polyploidization history and plant inulin production.</title>
        <authorList>
            <person name="Fan W."/>
            <person name="Wang S."/>
            <person name="Wang H."/>
            <person name="Wang A."/>
            <person name="Jiang F."/>
            <person name="Liu H."/>
            <person name="Zhao H."/>
            <person name="Xu D."/>
            <person name="Zhang Y."/>
        </authorList>
    </citation>
    <scope>NUCLEOTIDE SEQUENCE [LARGE SCALE GENOMIC DNA]</scope>
    <source>
        <strain evidence="2">cv. Yunnan</strain>
    </source>
</reference>
<dbReference type="Proteomes" id="UP001056120">
    <property type="component" value="Linkage Group LG22"/>
</dbReference>
<evidence type="ECO:0000313" key="2">
    <source>
        <dbReference type="Proteomes" id="UP001056120"/>
    </source>
</evidence>